<evidence type="ECO:0000313" key="1">
    <source>
        <dbReference type="EMBL" id="XCB35644.1"/>
    </source>
</evidence>
<dbReference type="KEGG" id="tpsc:RBB77_19925"/>
<protein>
    <submittedName>
        <fullName evidence="1">Uncharacterized protein</fullName>
    </submittedName>
</protein>
<proteinExistence type="predicted"/>
<reference evidence="1" key="1">
    <citation type="submission" date="2023-08" db="EMBL/GenBank/DDBJ databases">
        <authorList>
            <person name="Messyasz A."/>
            <person name="Mannisto M.K."/>
            <person name="Kerkhof L.J."/>
            <person name="Haggblom M."/>
        </authorList>
    </citation>
    <scope>NUCLEOTIDE SEQUENCE</scope>
    <source>
        <strain evidence="1">X5P6</strain>
    </source>
</reference>
<dbReference type="EMBL" id="CP132942">
    <property type="protein sequence ID" value="XCB35644.1"/>
    <property type="molecule type" value="Genomic_DNA"/>
</dbReference>
<accession>A0AAU7ZXD8</accession>
<reference evidence="1" key="2">
    <citation type="journal article" date="2024" name="Environ. Microbiol.">
        <title>Genome analysis and description of Tunturibacter gen. nov. expands the diversity of Terriglobia in tundra soils.</title>
        <authorList>
            <person name="Messyasz A."/>
            <person name="Mannisto M.K."/>
            <person name="Kerkhof L.J."/>
            <person name="Haggblom M.M."/>
        </authorList>
    </citation>
    <scope>NUCLEOTIDE SEQUENCE</scope>
    <source>
        <strain evidence="1">X5P6</strain>
    </source>
</reference>
<gene>
    <name evidence="1" type="ORF">RBB77_19925</name>
</gene>
<dbReference type="AlphaFoldDB" id="A0AAU7ZXD8"/>
<name>A0AAU7ZXD8_9BACT</name>
<sequence>MILLRSSGAFSGMHAKLANGQNQHNWLANALMGDALYETKFQEIDFSDGLSNSGLAVRRYSEGRAENPA</sequence>
<dbReference type="RefSeq" id="WP_353067718.1">
    <property type="nucleotide sequence ID" value="NZ_CP132942.1"/>
</dbReference>
<organism evidence="1">
    <name type="scientific">Tunturiibacter psychrotolerans</name>
    <dbReference type="NCBI Taxonomy" id="3069686"/>
    <lineage>
        <taxon>Bacteria</taxon>
        <taxon>Pseudomonadati</taxon>
        <taxon>Acidobacteriota</taxon>
        <taxon>Terriglobia</taxon>
        <taxon>Terriglobales</taxon>
        <taxon>Acidobacteriaceae</taxon>
        <taxon>Tunturiibacter</taxon>
    </lineage>
</organism>